<dbReference type="GO" id="GO:0005815">
    <property type="term" value="C:microtubule organizing center"/>
    <property type="evidence" value="ECO:0007669"/>
    <property type="project" value="TreeGrafter"/>
</dbReference>
<dbReference type="Pfam" id="PF24554">
    <property type="entry name" value="DUF7603"/>
    <property type="match status" value="1"/>
</dbReference>
<keyword evidence="5" id="KW-1185">Reference proteome</keyword>
<feature type="compositionally biased region" description="Basic and acidic residues" evidence="2">
    <location>
        <begin position="1148"/>
        <end position="1157"/>
    </location>
</feature>
<dbReference type="EMBL" id="JAPEVB010000001">
    <property type="protein sequence ID" value="KAJ4396886.1"/>
    <property type="molecule type" value="Genomic_DNA"/>
</dbReference>
<dbReference type="PANTHER" id="PTHR18947">
    <property type="entry name" value="HOOK PROTEINS"/>
    <property type="match status" value="1"/>
</dbReference>
<evidence type="ECO:0000259" key="3">
    <source>
        <dbReference type="Pfam" id="PF24554"/>
    </source>
</evidence>
<feature type="domain" description="DUF7603" evidence="3">
    <location>
        <begin position="960"/>
        <end position="1068"/>
    </location>
</feature>
<feature type="compositionally biased region" description="Low complexity" evidence="2">
    <location>
        <begin position="1131"/>
        <end position="1147"/>
    </location>
</feature>
<dbReference type="GO" id="GO:0051959">
    <property type="term" value="F:dynein light intermediate chain binding"/>
    <property type="evidence" value="ECO:0007669"/>
    <property type="project" value="TreeGrafter"/>
</dbReference>
<dbReference type="GO" id="GO:0005737">
    <property type="term" value="C:cytoplasm"/>
    <property type="evidence" value="ECO:0007669"/>
    <property type="project" value="TreeGrafter"/>
</dbReference>
<organism evidence="4 5">
    <name type="scientific">Gnomoniopsis smithogilvyi</name>
    <dbReference type="NCBI Taxonomy" id="1191159"/>
    <lineage>
        <taxon>Eukaryota</taxon>
        <taxon>Fungi</taxon>
        <taxon>Dikarya</taxon>
        <taxon>Ascomycota</taxon>
        <taxon>Pezizomycotina</taxon>
        <taxon>Sordariomycetes</taxon>
        <taxon>Sordariomycetidae</taxon>
        <taxon>Diaporthales</taxon>
        <taxon>Gnomoniaceae</taxon>
        <taxon>Gnomoniopsis</taxon>
    </lineage>
</organism>
<dbReference type="PANTHER" id="PTHR18947:SF28">
    <property type="entry name" value="GIRDIN, ISOFORM A"/>
    <property type="match status" value="1"/>
</dbReference>
<sequence length="1233" mass="135979">MAQLVTLHPAPVELDLELDPESDHYYGFDQSSASALPSQHSDTLGASASDPPSDLGPPGPGSPALEPTSLTGTDHGSNYHQQQEEDYSYETESDYVPHRDEQHDQQSQQPPVSPSWHTDSQLPPEHEAHTRHGQQPSQPYRPESGPVHAPASASASSSATTSPPLPASVQNPRANRSYSVAASLASVGSQSSIRRKPLSPTASPLAVRFSSKLNGNHMPLHDLQHPDSGYYSLDSPDLYDLSPNKQEHAPAPIVIVPGPAANPSPGQTLPTPLVEESDEDDFAYNWPSPPSGPPRAAGPHTRNSIPDANLVPASPASPQTGDSRQSAPSVPFTGPNVTALAATPEADQIDVGIPGPAVAANSRNTSSTVMSMFGRKSIPQHLDLGQPNSDIQQASPEFDRPPDSATSTASSSLNKPLPKSPPISPVRSPLGSSKLSSFFGWGQPSPTNTEEINNKEDYSPIPSPTTEQRDLLDESSEARQEPIPVQHHAHKGSALGYLEAYFPTPPNSYTQVSPIVEIEEMEDELKAISAELASSIRREMDLEDLVDRLQAEVSNPQAPGKRTSDYFSDSGYSSAKYSDYDQSKEEIAQITRRAEQEKAQLRLELTNKLQDERGRRNALDQQIQALAEKASQADAAQMTSKDADARVKELERTCEDLRRRLSEEKQVKDNFEDLLSALKGELQSAALERDNLRDEIVPQLKSRVEGLEAQQAENEKLAYDTTRLQQELQTLKETKARNESVARLRSSSVTGKDFRLSRPPSVKGNVGLSRSNTVKSGHVESRDVLAERLKDVEAQRDALHNALKNLLDRQDFQNKENEKKIKSLEVERDRLLSTSPRKVGFEREVSTLREEVNTLRRRAEEAIEQKWQVEKGLIGLKSDLDRAEEEITSLKELLKAKDILIPDSFSRYSSGGKAGVVATSSSLEKAYKDLQDSYQQALKRITDMDLGGTSASQDEKTRLAMKRLEQSLSAAMLERDDARLEAASLQDQVTSLQESEKAHLSSESDLADQLRDSANRVEELTQQVRSQLAINTSLRTRLSDAIARGETTQKANKERLATMQTRMKTLEDQIIEAQTAAEERVNRHEEELASLREANNGNLQRRSDGALRSPRLFPPKSPMTPLLSPNGGTFPRMRSSSSRPNSRARPSTADREEEDSKSVDVLKARIAELEKALVTADFEMQEVVNRMNTAQIDVMMLQEERETAARETKRLQQALEAEQVKAFNDRFQTIKDY</sequence>
<dbReference type="OrthoDB" id="5395440at2759"/>
<dbReference type="GO" id="GO:0030705">
    <property type="term" value="P:cytoskeleton-dependent intracellular transport"/>
    <property type="evidence" value="ECO:0007669"/>
    <property type="project" value="TreeGrafter"/>
</dbReference>
<dbReference type="GO" id="GO:0031122">
    <property type="term" value="P:cytoplasmic microtubule organization"/>
    <property type="evidence" value="ECO:0007669"/>
    <property type="project" value="TreeGrafter"/>
</dbReference>
<feature type="region of interest" description="Disordered" evidence="2">
    <location>
        <begin position="750"/>
        <end position="772"/>
    </location>
</feature>
<protein>
    <recommendedName>
        <fullName evidence="3">DUF7603 domain-containing protein</fullName>
    </recommendedName>
</protein>
<dbReference type="AlphaFoldDB" id="A0A9W8Z2W7"/>
<evidence type="ECO:0000256" key="2">
    <source>
        <dbReference type="SAM" id="MobiDB-lite"/>
    </source>
</evidence>
<feature type="compositionally biased region" description="Polar residues" evidence="2">
    <location>
        <begin position="68"/>
        <end position="80"/>
    </location>
</feature>
<reference evidence="4" key="1">
    <citation type="submission" date="2022-10" db="EMBL/GenBank/DDBJ databases">
        <title>Tapping the CABI collections for fungal endophytes: first genome assemblies for Collariella, Neodidymelliopsis, Ascochyta clinopodiicola, Didymella pomorum, Didymosphaeria variabile, Neocosmospora piperis and Neocucurbitaria cava.</title>
        <authorList>
            <person name="Hill R."/>
        </authorList>
    </citation>
    <scope>NUCLEOTIDE SEQUENCE</scope>
    <source>
        <strain evidence="4">IMI 355082</strain>
    </source>
</reference>
<evidence type="ECO:0000256" key="1">
    <source>
        <dbReference type="SAM" id="Coils"/>
    </source>
</evidence>
<proteinExistence type="predicted"/>
<feature type="compositionally biased region" description="Low complexity" evidence="2">
    <location>
        <begin position="149"/>
        <end position="162"/>
    </location>
</feature>
<feature type="compositionally biased region" description="Polar residues" evidence="2">
    <location>
        <begin position="361"/>
        <end position="370"/>
    </location>
</feature>
<feature type="compositionally biased region" description="Basic and acidic residues" evidence="2">
    <location>
        <begin position="95"/>
        <end position="104"/>
    </location>
</feature>
<feature type="compositionally biased region" description="Low complexity" evidence="2">
    <location>
        <begin position="404"/>
        <end position="417"/>
    </location>
</feature>
<feature type="compositionally biased region" description="Basic and acidic residues" evidence="2">
    <location>
        <begin position="467"/>
        <end position="480"/>
    </location>
</feature>
<feature type="compositionally biased region" description="Polar residues" evidence="2">
    <location>
        <begin position="386"/>
        <end position="395"/>
    </location>
</feature>
<dbReference type="Proteomes" id="UP001140453">
    <property type="component" value="Unassembled WGS sequence"/>
</dbReference>
<feature type="compositionally biased region" description="Acidic residues" evidence="2">
    <location>
        <begin position="84"/>
        <end position="93"/>
    </location>
</feature>
<comment type="caution">
    <text evidence="4">The sequence shown here is derived from an EMBL/GenBank/DDBJ whole genome shotgun (WGS) entry which is preliminary data.</text>
</comment>
<feature type="compositionally biased region" description="Polar residues" evidence="2">
    <location>
        <begin position="169"/>
        <end position="192"/>
    </location>
</feature>
<dbReference type="GO" id="GO:0008017">
    <property type="term" value="F:microtubule binding"/>
    <property type="evidence" value="ECO:0007669"/>
    <property type="project" value="TreeGrafter"/>
</dbReference>
<feature type="coiled-coil region" evidence="1">
    <location>
        <begin position="580"/>
        <end position="734"/>
    </location>
</feature>
<gene>
    <name evidence="4" type="ORF">N0V93_001108</name>
</gene>
<evidence type="ECO:0000313" key="5">
    <source>
        <dbReference type="Proteomes" id="UP001140453"/>
    </source>
</evidence>
<evidence type="ECO:0000313" key="4">
    <source>
        <dbReference type="EMBL" id="KAJ4396886.1"/>
    </source>
</evidence>
<accession>A0A9W8Z2W7</accession>
<feature type="compositionally biased region" description="Low complexity" evidence="2">
    <location>
        <begin position="249"/>
        <end position="261"/>
    </location>
</feature>
<feature type="coiled-coil region" evidence="1">
    <location>
        <begin position="518"/>
        <end position="552"/>
    </location>
</feature>
<feature type="region of interest" description="Disordered" evidence="2">
    <location>
        <begin position="1090"/>
        <end position="1157"/>
    </location>
</feature>
<dbReference type="InterPro" id="IPR056023">
    <property type="entry name" value="DUF7603"/>
</dbReference>
<keyword evidence="1" id="KW-0175">Coiled coil</keyword>
<feature type="region of interest" description="Disordered" evidence="2">
    <location>
        <begin position="21"/>
        <end position="490"/>
    </location>
</feature>
<name>A0A9W8Z2W7_9PEZI</name>
<feature type="coiled-coil region" evidence="1">
    <location>
        <begin position="1180"/>
        <end position="1221"/>
    </location>
</feature>
<feature type="compositionally biased region" description="Polar residues" evidence="2">
    <location>
        <begin position="316"/>
        <end position="328"/>
    </location>
</feature>
<feature type="coiled-coil region" evidence="1">
    <location>
        <begin position="782"/>
        <end position="1023"/>
    </location>
</feature>
<feature type="compositionally biased region" description="Polar residues" evidence="2">
    <location>
        <begin position="29"/>
        <end position="44"/>
    </location>
</feature>